<proteinExistence type="predicted"/>
<accession>A0ABV9AF01</accession>
<name>A0ABV9AF01_9ACTN</name>
<reference evidence="2" key="1">
    <citation type="journal article" date="2019" name="Int. J. Syst. Evol. Microbiol.">
        <title>The Global Catalogue of Microorganisms (GCM) 10K type strain sequencing project: providing services to taxonomists for standard genome sequencing and annotation.</title>
        <authorList>
            <consortium name="The Broad Institute Genomics Platform"/>
            <consortium name="The Broad Institute Genome Sequencing Center for Infectious Disease"/>
            <person name="Wu L."/>
            <person name="Ma J."/>
        </authorList>
    </citation>
    <scope>NUCLEOTIDE SEQUENCE [LARGE SCALE GENOMIC DNA]</scope>
    <source>
        <strain evidence="2">CGMCC 4.7177</strain>
    </source>
</reference>
<organism evidence="1 2">
    <name type="scientific">Streptomyces vulcanius</name>
    <dbReference type="NCBI Taxonomy" id="1441876"/>
    <lineage>
        <taxon>Bacteria</taxon>
        <taxon>Bacillati</taxon>
        <taxon>Actinomycetota</taxon>
        <taxon>Actinomycetes</taxon>
        <taxon>Kitasatosporales</taxon>
        <taxon>Streptomycetaceae</taxon>
        <taxon>Streptomyces</taxon>
    </lineage>
</organism>
<dbReference type="EMBL" id="JBHSFK010000002">
    <property type="protein sequence ID" value="MFC4498460.1"/>
    <property type="molecule type" value="Genomic_DNA"/>
</dbReference>
<keyword evidence="2" id="KW-1185">Reference proteome</keyword>
<dbReference type="Proteomes" id="UP001595839">
    <property type="component" value="Unassembled WGS sequence"/>
</dbReference>
<evidence type="ECO:0000313" key="1">
    <source>
        <dbReference type="EMBL" id="MFC4498460.1"/>
    </source>
</evidence>
<evidence type="ECO:0000313" key="2">
    <source>
        <dbReference type="Proteomes" id="UP001595839"/>
    </source>
</evidence>
<protein>
    <submittedName>
        <fullName evidence="1">Uncharacterized protein</fullName>
    </submittedName>
</protein>
<sequence length="122" mass="13987">MTPQPLVVDPSEAIQHPLSVDPFVPPEGWTMHTIPAFETRMSVCAQQARQMPEDAVYLLPAIEKLPRWARVVPALTEYSLMSIERITGCIDDAYFQEHVKKLQLEPWGIPSTDTIHYPWNQF</sequence>
<comment type="caution">
    <text evidence="1">The sequence shown here is derived from an EMBL/GenBank/DDBJ whole genome shotgun (WGS) entry which is preliminary data.</text>
</comment>
<gene>
    <name evidence="1" type="ORF">ACFPIH_02805</name>
</gene>
<dbReference type="RefSeq" id="WP_381167780.1">
    <property type="nucleotide sequence ID" value="NZ_JBHSFK010000002.1"/>
</dbReference>